<dbReference type="RefSeq" id="WP_011133520.1">
    <property type="nucleotide sequence ID" value="NC_005073.1"/>
</dbReference>
<protein>
    <recommendedName>
        <fullName evidence="3">DUF2637 domain-containing protein</fullName>
    </recommendedName>
</protein>
<geneLocation type="plasmid" evidence="2">
    <name>pBD2</name>
</geneLocation>
<organism evidence="2">
    <name type="scientific">Rhodococcus erythropolis</name>
    <name type="common">Arthrobacter picolinophilus</name>
    <dbReference type="NCBI Taxonomy" id="1833"/>
    <lineage>
        <taxon>Bacteria</taxon>
        <taxon>Bacillati</taxon>
        <taxon>Actinomycetota</taxon>
        <taxon>Actinomycetes</taxon>
        <taxon>Mycobacteriales</taxon>
        <taxon>Nocardiaceae</taxon>
        <taxon>Rhodococcus</taxon>
        <taxon>Rhodococcus erythropolis group</taxon>
    </lineage>
</organism>
<dbReference type="EMBL" id="AY223810">
    <property type="protein sequence ID" value="AAP74073.1"/>
    <property type="molecule type" value="Genomic_DNA"/>
</dbReference>
<feature type="transmembrane region" description="Helical" evidence="1">
    <location>
        <begin position="140"/>
        <end position="161"/>
    </location>
</feature>
<dbReference type="AlphaFoldDB" id="Q6XMV8"/>
<evidence type="ECO:0008006" key="3">
    <source>
        <dbReference type="Google" id="ProtNLM"/>
    </source>
</evidence>
<gene>
    <name evidence="2" type="ORF">PBD2.188</name>
</gene>
<keyword evidence="1" id="KW-0472">Membrane</keyword>
<keyword evidence="1" id="KW-0812">Transmembrane</keyword>
<feature type="transmembrane region" description="Helical" evidence="1">
    <location>
        <begin position="23"/>
        <end position="43"/>
    </location>
</feature>
<name>Q6XMV8_RHOER</name>
<feature type="transmembrane region" description="Helical" evidence="1">
    <location>
        <begin position="63"/>
        <end position="83"/>
    </location>
</feature>
<proteinExistence type="predicted"/>
<sequence length="356" mass="38169">MSDDSNLSETALQDKVPPMRSKMVGVAAVAAMALFLAALAFTLSFDALRALAIEINVHPGRAWMAPVAIDVAQAAATAGYVIFRVANRYTWARRYCMTLAVVTVALSVVGNSYHSYQLAARNLARVAAGDILDFIPQPPAIAAVIAAIFPLLWLALFHLFTMMLQVVIDKRAQHRGAATTHHVAQRENNIAAPTLTFTEEATEPESTLVAIATPESAVSTVRATDAHHTTRGAAQDTPMESSAARVATAEKNPVANVAVDNRAADAMRNGYPQTPAGLLQFLTEGSFTGSVKHVAAMLIDEPHLRQTQVAQRLHVDKSTVSRRWRFFVAAAETEGFTVPPLPAADNAGTVRELQPA</sequence>
<evidence type="ECO:0000256" key="1">
    <source>
        <dbReference type="SAM" id="Phobius"/>
    </source>
</evidence>
<keyword evidence="1" id="KW-1133">Transmembrane helix</keyword>
<feature type="transmembrane region" description="Helical" evidence="1">
    <location>
        <begin position="95"/>
        <end position="113"/>
    </location>
</feature>
<accession>Q6XMV8</accession>
<evidence type="ECO:0000313" key="2">
    <source>
        <dbReference type="EMBL" id="AAP74073.1"/>
    </source>
</evidence>
<keyword evidence="2" id="KW-0614">Plasmid</keyword>
<reference evidence="2" key="1">
    <citation type="journal article" date="2003" name="J. Bacteriol.">
        <title>Complete nucleotide sequence and genetic organization of the 210-kilobase linear plasmid of Rhodococcus erythropolis BD2.</title>
        <authorList>
            <person name="Stecker C."/>
            <person name="Johann A."/>
            <person name="Herzberg C."/>
            <person name="Averhoff B."/>
            <person name="Gottschalk G."/>
        </authorList>
    </citation>
    <scope>NUCLEOTIDE SEQUENCE</scope>
    <source>
        <strain evidence="2">BD2</strain>
        <plasmid evidence="2">pBD2</plasmid>
    </source>
</reference>